<feature type="transmembrane region" description="Helical" evidence="7">
    <location>
        <begin position="305"/>
        <end position="326"/>
    </location>
</feature>
<feature type="transmembrane region" description="Helical" evidence="7">
    <location>
        <begin position="103"/>
        <end position="124"/>
    </location>
</feature>
<feature type="transmembrane region" description="Helical" evidence="7">
    <location>
        <begin position="358"/>
        <end position="389"/>
    </location>
</feature>
<evidence type="ECO:0000259" key="8">
    <source>
        <dbReference type="PROSITE" id="PS50850"/>
    </source>
</evidence>
<dbReference type="Proteomes" id="UP000092024">
    <property type="component" value="Unassembled WGS sequence"/>
</dbReference>
<keyword evidence="10" id="KW-1185">Reference proteome</keyword>
<dbReference type="InterPro" id="IPR020846">
    <property type="entry name" value="MFS_dom"/>
</dbReference>
<keyword evidence="2" id="KW-0813">Transport</keyword>
<dbReference type="Gene3D" id="1.20.1250.20">
    <property type="entry name" value="MFS general substrate transporter like domains"/>
    <property type="match status" value="1"/>
</dbReference>
<keyword evidence="3" id="KW-1003">Cell membrane</keyword>
<dbReference type="Pfam" id="PF07690">
    <property type="entry name" value="MFS_1"/>
    <property type="match status" value="1"/>
</dbReference>
<feature type="transmembrane region" description="Helical" evidence="7">
    <location>
        <begin position="47"/>
        <end position="66"/>
    </location>
</feature>
<evidence type="ECO:0000256" key="3">
    <source>
        <dbReference type="ARBA" id="ARBA00022475"/>
    </source>
</evidence>
<evidence type="ECO:0000313" key="9">
    <source>
        <dbReference type="EMBL" id="OBR68240.1"/>
    </source>
</evidence>
<dbReference type="CDD" id="cd17502">
    <property type="entry name" value="MFS_Azr1_MDR_like"/>
    <property type="match status" value="1"/>
</dbReference>
<dbReference type="FunFam" id="1.20.1720.10:FF:000004">
    <property type="entry name" value="EmrB/QacA family drug resistance transporter"/>
    <property type="match status" value="1"/>
</dbReference>
<dbReference type="InterPro" id="IPR036259">
    <property type="entry name" value="MFS_trans_sf"/>
</dbReference>
<gene>
    <name evidence="9" type="ORF">A7K91_10525</name>
</gene>
<dbReference type="SUPFAM" id="SSF103473">
    <property type="entry name" value="MFS general substrate transporter"/>
    <property type="match status" value="1"/>
</dbReference>
<sequence>MNASSQSGSRKKVTVALFVATFLAAIEGTIVGTAMPKITGELSGVQLYSWVISIYLLASVITTPIYGKLSDLYGRKTMFIIGASIFLSGSMLSGIAQSMSQLILFRGLQGLGAGALTTIPYTIIGDLYPFQQRAKVQGWMSSIWGIAGISGPLIGGLLVDYVSWRAIFYMNLPFGAVALYLLSVSLKDKVERKKKYIDYPGIITFAIGMFGLLYALSLVGGETGQQAGWAEVLPYFAMAVIFLSAFAWIEKRSPEPMIPFKLFRNRVISMANGISFLLCLVNVAVIFYLPLWFQGVEGYSATYSGILMIPLSIAWPLGSILAGNLIARLGLRAISLLAACLLLIGSAGFALVSNGTPIALLILFTFCAGMSFGLVLTSMTIAVTSSVGAEIRGAAVASNNFIRTLGQTLGITLFGLLLHTGEANDIDPVVLEASLHHIFVWVAWLCVGVLLLSFFVPKLEHEQNEPGQKAGAKQS</sequence>
<feature type="transmembrane region" description="Helical" evidence="7">
    <location>
        <begin position="196"/>
        <end position="220"/>
    </location>
</feature>
<feature type="transmembrane region" description="Helical" evidence="7">
    <location>
        <begin position="438"/>
        <end position="456"/>
    </location>
</feature>
<evidence type="ECO:0000313" key="10">
    <source>
        <dbReference type="Proteomes" id="UP000092024"/>
    </source>
</evidence>
<dbReference type="AlphaFoldDB" id="A0A1A5YS48"/>
<name>A0A1A5YS48_9BACL</name>
<organism evidence="9 10">
    <name type="scientific">Paenibacillus oryzae</name>
    <dbReference type="NCBI Taxonomy" id="1844972"/>
    <lineage>
        <taxon>Bacteria</taxon>
        <taxon>Bacillati</taxon>
        <taxon>Bacillota</taxon>
        <taxon>Bacilli</taxon>
        <taxon>Bacillales</taxon>
        <taxon>Paenibacillaceae</taxon>
        <taxon>Paenibacillus</taxon>
    </lineage>
</organism>
<dbReference type="STRING" id="1844972.A7K91_10525"/>
<feature type="domain" description="Major facilitator superfamily (MFS) profile" evidence="8">
    <location>
        <begin position="13"/>
        <end position="460"/>
    </location>
</feature>
<dbReference type="EMBL" id="LYPA01000028">
    <property type="protein sequence ID" value="OBR68240.1"/>
    <property type="molecule type" value="Genomic_DNA"/>
</dbReference>
<dbReference type="PROSITE" id="PS50850">
    <property type="entry name" value="MFS"/>
    <property type="match status" value="1"/>
</dbReference>
<keyword evidence="4 7" id="KW-0812">Transmembrane</keyword>
<feature type="transmembrane region" description="Helical" evidence="7">
    <location>
        <begin position="333"/>
        <end position="352"/>
    </location>
</feature>
<feature type="transmembrane region" description="Helical" evidence="7">
    <location>
        <begin position="270"/>
        <end position="293"/>
    </location>
</feature>
<evidence type="ECO:0000256" key="7">
    <source>
        <dbReference type="SAM" id="Phobius"/>
    </source>
</evidence>
<comment type="caution">
    <text evidence="9">The sequence shown here is derived from an EMBL/GenBank/DDBJ whole genome shotgun (WGS) entry which is preliminary data.</text>
</comment>
<dbReference type="PANTHER" id="PTHR23501">
    <property type="entry name" value="MAJOR FACILITATOR SUPERFAMILY"/>
    <property type="match status" value="1"/>
</dbReference>
<dbReference type="InterPro" id="IPR011701">
    <property type="entry name" value="MFS"/>
</dbReference>
<dbReference type="GO" id="GO:0005886">
    <property type="term" value="C:plasma membrane"/>
    <property type="evidence" value="ECO:0007669"/>
    <property type="project" value="UniProtKB-SubCell"/>
</dbReference>
<protein>
    <submittedName>
        <fullName evidence="9">MFS transporter</fullName>
    </submittedName>
</protein>
<evidence type="ECO:0000256" key="2">
    <source>
        <dbReference type="ARBA" id="ARBA00022448"/>
    </source>
</evidence>
<reference evidence="9 10" key="1">
    <citation type="submission" date="2016-05" db="EMBL/GenBank/DDBJ databases">
        <title>Paenibacillus oryzae. sp. nov., isolated from the rice root.</title>
        <authorList>
            <person name="Zhang J."/>
            <person name="Zhang X."/>
        </authorList>
    </citation>
    <scope>NUCLEOTIDE SEQUENCE [LARGE SCALE GENOMIC DNA]</scope>
    <source>
        <strain evidence="9 10">1DrF-4</strain>
    </source>
</reference>
<accession>A0A1A5YS48</accession>
<evidence type="ECO:0000256" key="4">
    <source>
        <dbReference type="ARBA" id="ARBA00022692"/>
    </source>
</evidence>
<keyword evidence="5 7" id="KW-1133">Transmembrane helix</keyword>
<feature type="transmembrane region" description="Helical" evidence="7">
    <location>
        <begin position="136"/>
        <end position="154"/>
    </location>
</feature>
<feature type="transmembrane region" description="Helical" evidence="7">
    <location>
        <begin position="78"/>
        <end position="97"/>
    </location>
</feature>
<dbReference type="OrthoDB" id="9816041at2"/>
<dbReference type="Gene3D" id="1.20.1720.10">
    <property type="entry name" value="Multidrug resistance protein D"/>
    <property type="match status" value="1"/>
</dbReference>
<dbReference type="PRINTS" id="PR01036">
    <property type="entry name" value="TCRTETB"/>
</dbReference>
<proteinExistence type="predicted"/>
<feature type="transmembrane region" description="Helical" evidence="7">
    <location>
        <begin position="401"/>
        <end position="418"/>
    </location>
</feature>
<dbReference type="RefSeq" id="WP_068679624.1">
    <property type="nucleotide sequence ID" value="NZ_LYPA01000028.1"/>
</dbReference>
<evidence type="ECO:0000256" key="5">
    <source>
        <dbReference type="ARBA" id="ARBA00022989"/>
    </source>
</evidence>
<dbReference type="PANTHER" id="PTHR23501:SF191">
    <property type="entry name" value="VACUOLAR BASIC AMINO ACID TRANSPORTER 4"/>
    <property type="match status" value="1"/>
</dbReference>
<evidence type="ECO:0000256" key="6">
    <source>
        <dbReference type="ARBA" id="ARBA00023136"/>
    </source>
</evidence>
<comment type="subcellular location">
    <subcellularLocation>
        <location evidence="1">Cell membrane</location>
        <topology evidence="1">Multi-pass membrane protein</topology>
    </subcellularLocation>
</comment>
<keyword evidence="6 7" id="KW-0472">Membrane</keyword>
<evidence type="ECO:0000256" key="1">
    <source>
        <dbReference type="ARBA" id="ARBA00004651"/>
    </source>
</evidence>
<feature type="transmembrane region" description="Helical" evidence="7">
    <location>
        <begin position="166"/>
        <end position="184"/>
    </location>
</feature>
<feature type="transmembrane region" description="Helical" evidence="7">
    <location>
        <begin position="232"/>
        <end position="249"/>
    </location>
</feature>
<dbReference type="GO" id="GO:0022857">
    <property type="term" value="F:transmembrane transporter activity"/>
    <property type="evidence" value="ECO:0007669"/>
    <property type="project" value="InterPro"/>
</dbReference>